<comment type="caution">
    <text evidence="1">The sequence shown here is derived from an EMBL/GenBank/DDBJ whole genome shotgun (WGS) entry which is preliminary data.</text>
</comment>
<name>G5J9V2_CROWT</name>
<proteinExistence type="predicted"/>
<dbReference type="EMBL" id="AESD01000639">
    <property type="protein sequence ID" value="EHJ11039.1"/>
    <property type="molecule type" value="Genomic_DNA"/>
</dbReference>
<gene>
    <name evidence="1" type="ORF">CWATWH0003_4215</name>
</gene>
<evidence type="ECO:0000313" key="1">
    <source>
        <dbReference type="EMBL" id="EHJ11039.1"/>
    </source>
</evidence>
<dbReference type="AlphaFoldDB" id="G5J9V2"/>
<organism evidence="1 2">
    <name type="scientific">Crocosphaera watsonii WH 0003</name>
    <dbReference type="NCBI Taxonomy" id="423471"/>
    <lineage>
        <taxon>Bacteria</taxon>
        <taxon>Bacillati</taxon>
        <taxon>Cyanobacteriota</taxon>
        <taxon>Cyanophyceae</taxon>
        <taxon>Oscillatoriophycideae</taxon>
        <taxon>Chroococcales</taxon>
        <taxon>Aphanothecaceae</taxon>
        <taxon>Crocosphaera</taxon>
    </lineage>
</organism>
<reference evidence="1 2" key="1">
    <citation type="journal article" date="2011" name="Front. Microbiol.">
        <title>Two Strains of Crocosphaera watsonii with Highly Conserved Genomes are Distinguished by Strain-Specific Features.</title>
        <authorList>
            <person name="Bench S.R."/>
            <person name="Ilikchyan I.N."/>
            <person name="Tripp H.J."/>
            <person name="Zehr J.P."/>
        </authorList>
    </citation>
    <scope>NUCLEOTIDE SEQUENCE [LARGE SCALE GENOMIC DNA]</scope>
    <source>
        <strain evidence="1 2">WH 0003</strain>
    </source>
</reference>
<accession>G5J9V2</accession>
<sequence length="37" mass="4393">MFIGNFFKEYIPVFWFHSDRLIKKKLTDRVGSVGSDN</sequence>
<protein>
    <submittedName>
        <fullName evidence="1">Uncharacterized protein</fullName>
    </submittedName>
</protein>
<dbReference type="Proteomes" id="UP000003477">
    <property type="component" value="Unassembled WGS sequence"/>
</dbReference>
<evidence type="ECO:0000313" key="2">
    <source>
        <dbReference type="Proteomes" id="UP000003477"/>
    </source>
</evidence>